<dbReference type="EMBL" id="JBJQND010000003">
    <property type="protein sequence ID" value="KAL3881829.1"/>
    <property type="molecule type" value="Genomic_DNA"/>
</dbReference>
<dbReference type="Pfam" id="PF20266">
    <property type="entry name" value="Mab-21_C"/>
    <property type="match status" value="1"/>
</dbReference>
<dbReference type="Proteomes" id="UP001634394">
    <property type="component" value="Unassembled WGS sequence"/>
</dbReference>
<feature type="domain" description="Mab-21-like HhH/H2TH-like" evidence="3">
    <location>
        <begin position="273"/>
        <end position="355"/>
    </location>
</feature>
<evidence type="ECO:0000256" key="1">
    <source>
        <dbReference type="ARBA" id="ARBA00008307"/>
    </source>
</evidence>
<dbReference type="PANTHER" id="PTHR10656">
    <property type="entry name" value="CELL FATE DETERMINING PROTEIN MAB21-RELATED"/>
    <property type="match status" value="1"/>
</dbReference>
<comment type="caution">
    <text evidence="4">The sequence shown here is derived from an EMBL/GenBank/DDBJ whole genome shotgun (WGS) entry which is preliminary data.</text>
</comment>
<dbReference type="Pfam" id="PF03281">
    <property type="entry name" value="Mab-21"/>
    <property type="match status" value="1"/>
</dbReference>
<reference evidence="4 5" key="1">
    <citation type="submission" date="2024-11" db="EMBL/GenBank/DDBJ databases">
        <title>Chromosome-level genome assembly of the freshwater bivalve Anodonta woodiana.</title>
        <authorList>
            <person name="Chen X."/>
        </authorList>
    </citation>
    <scope>NUCLEOTIDE SEQUENCE [LARGE SCALE GENOMIC DNA]</scope>
    <source>
        <strain evidence="4">MN2024</strain>
        <tissue evidence="4">Gills</tissue>
    </source>
</reference>
<evidence type="ECO:0000313" key="4">
    <source>
        <dbReference type="EMBL" id="KAL3881829.1"/>
    </source>
</evidence>
<name>A0ABD3X6F4_SINWO</name>
<dbReference type="InterPro" id="IPR046906">
    <property type="entry name" value="Mab-21_HhH/H2TH-like"/>
</dbReference>
<evidence type="ECO:0000313" key="5">
    <source>
        <dbReference type="Proteomes" id="UP001634394"/>
    </source>
</evidence>
<protein>
    <recommendedName>
        <fullName evidence="6">Mab-21-like HhH/H2TH-like domain-containing protein</fullName>
    </recommendedName>
</protein>
<organism evidence="4 5">
    <name type="scientific">Sinanodonta woodiana</name>
    <name type="common">Chinese pond mussel</name>
    <name type="synonym">Anodonta woodiana</name>
    <dbReference type="NCBI Taxonomy" id="1069815"/>
    <lineage>
        <taxon>Eukaryota</taxon>
        <taxon>Metazoa</taxon>
        <taxon>Spiralia</taxon>
        <taxon>Lophotrochozoa</taxon>
        <taxon>Mollusca</taxon>
        <taxon>Bivalvia</taxon>
        <taxon>Autobranchia</taxon>
        <taxon>Heteroconchia</taxon>
        <taxon>Palaeoheterodonta</taxon>
        <taxon>Unionida</taxon>
        <taxon>Unionoidea</taxon>
        <taxon>Unionidae</taxon>
        <taxon>Unioninae</taxon>
        <taxon>Sinanodonta</taxon>
    </lineage>
</organism>
<dbReference type="InterPro" id="IPR024810">
    <property type="entry name" value="MAB21L/cGLR"/>
</dbReference>
<keyword evidence="5" id="KW-1185">Reference proteome</keyword>
<dbReference type="Gene3D" id="1.10.1410.40">
    <property type="match status" value="1"/>
</dbReference>
<evidence type="ECO:0000259" key="2">
    <source>
        <dbReference type="Pfam" id="PF03281"/>
    </source>
</evidence>
<accession>A0ABD3X6F4</accession>
<feature type="domain" description="Mab-21-like nucleotidyltransferase" evidence="2">
    <location>
        <begin position="195"/>
        <end position="264"/>
    </location>
</feature>
<dbReference type="AlphaFoldDB" id="A0ABD3X6F4"/>
<gene>
    <name evidence="4" type="ORF">ACJMK2_028221</name>
</gene>
<dbReference type="SMART" id="SM01265">
    <property type="entry name" value="Mab-21"/>
    <property type="match status" value="1"/>
</dbReference>
<comment type="similarity">
    <text evidence="1">Belongs to the mab-21 family.</text>
</comment>
<evidence type="ECO:0008006" key="6">
    <source>
        <dbReference type="Google" id="ProtNLM"/>
    </source>
</evidence>
<sequence>MANRQATSSDLSLIISNVLSIYWNPNRLNKCKTFAVLKDEINAFLWNYTSIQTGSMTEGTNIKGSDRDEMLVLPRILGVKDASYLQHNSAGHFSYFKMDLERTRAGFCTLPLLTLDDYHIVHGINFTVGDCLVTVGDVKYLSSERFVNAVVAFHAITSPWKARGKIDPDVYRHGPCATTDLEGIDDGCNDYGESDFAFALECQSWPDPADEWITRSRLHGWPSKDLMDRMKKMPCHILPVGDPGSKHTDIEWRFAFVYQERELLWNFSSTQLQCYTLLKALKKVYVNPLFSDEISSYHLKTTIFWLIEDEGPGIWTDSNLFHCIVICLDKLKGYLNAAYLPHYFFRKRNLLFNKLKMADDRHSLISVLTKVQENIVQSVCDVLPLLGSPSILSEKLKEETPFGMSLSLFAGIIEEAFGLGKIRTFLDILFRVQKCSILFTNSMVPNVPVEFLETLHLKFCSLRLDEGILQAVKTFLRVRIALLLHTTAHETEDESSKLKFLSNAERIFNDTSDLDGMSGHLYLATFYLVRGEIQLSKAIVLSLFQLDRCMLYVQNLSRKQSIVVKNGSLTQTNLETLKDVDSSDKGIARDVMFLHTDLRCLPAALQYECALLGEDNRNFNFCEIHPVVYAYFLLVTASKIEENSKDVDKYLDTLDSAVKDTENGINRHTALNLLGFSYYKAGQREKAYTVFIQSLRECSSSKNAAVYHLCIIIIDFLFHIDREQIQA</sequence>
<dbReference type="InterPro" id="IPR046903">
    <property type="entry name" value="Mab-21-like_nuc_Trfase"/>
</dbReference>
<proteinExistence type="inferred from homology"/>
<dbReference type="PANTHER" id="PTHR10656:SF69">
    <property type="entry name" value="MAB-21-LIKE HHH_H2TH-LIKE DOMAIN-CONTAINING PROTEIN"/>
    <property type="match status" value="1"/>
</dbReference>
<evidence type="ECO:0000259" key="3">
    <source>
        <dbReference type="Pfam" id="PF20266"/>
    </source>
</evidence>